<evidence type="ECO:0000256" key="1">
    <source>
        <dbReference type="SAM" id="Phobius"/>
    </source>
</evidence>
<feature type="transmembrane region" description="Helical" evidence="1">
    <location>
        <begin position="230"/>
        <end position="254"/>
    </location>
</feature>
<organism evidence="2 3">
    <name type="scientific">Rhodoferax saidenbachensis</name>
    <dbReference type="NCBI Taxonomy" id="1484693"/>
    <lineage>
        <taxon>Bacteria</taxon>
        <taxon>Pseudomonadati</taxon>
        <taxon>Pseudomonadota</taxon>
        <taxon>Betaproteobacteria</taxon>
        <taxon>Burkholderiales</taxon>
        <taxon>Comamonadaceae</taxon>
        <taxon>Rhodoferax</taxon>
    </lineage>
</organism>
<evidence type="ECO:0000313" key="2">
    <source>
        <dbReference type="EMBL" id="APW41872.1"/>
    </source>
</evidence>
<dbReference type="KEGG" id="rsb:RS694_04490"/>
<proteinExistence type="predicted"/>
<accession>A0A1P8K774</accession>
<keyword evidence="3" id="KW-1185">Reference proteome</keyword>
<protein>
    <submittedName>
        <fullName evidence="2">Uncharacterized protein</fullName>
    </submittedName>
</protein>
<gene>
    <name evidence="2" type="ORF">RS694_04490</name>
</gene>
<dbReference type="AlphaFoldDB" id="A0A1P8K774"/>
<feature type="transmembrane region" description="Helical" evidence="1">
    <location>
        <begin position="174"/>
        <end position="194"/>
    </location>
</feature>
<feature type="transmembrane region" description="Helical" evidence="1">
    <location>
        <begin position="141"/>
        <end position="162"/>
    </location>
</feature>
<dbReference type="EMBL" id="CP019239">
    <property type="protein sequence ID" value="APW41872.1"/>
    <property type="molecule type" value="Genomic_DNA"/>
</dbReference>
<keyword evidence="1" id="KW-0812">Transmembrane</keyword>
<sequence length="255" mass="28709">MVSNLVLTDEAIQELNRVVIQRMEAHNSSTQDNARKLSLMYVVRFDDRGYRAFSAEEAWNYYKTANKLERLVFEAECPSGLQTNHMVGEQIQVRLDSAAQSASHIIVGGDSKDWVEATFSALESTLARHKSLATRLARTEWTGLVVQLTGVLIGVLLCLWLATMTAPYLKDVDYPRAVSFALWFLVYGNLWTYLQRLGMAAIANLFPNVRFSREGEHWTQRLIREGVKSLGIAIALSILALLSKWALSVIAPYIL</sequence>
<keyword evidence="1" id="KW-1133">Transmembrane helix</keyword>
<name>A0A1P8K774_9BURK</name>
<dbReference type="Proteomes" id="UP000186110">
    <property type="component" value="Chromosome"/>
</dbReference>
<reference evidence="2 3" key="1">
    <citation type="submission" date="2017-01" db="EMBL/GenBank/DDBJ databases">
        <authorList>
            <person name="Mah S.A."/>
            <person name="Swanson W.J."/>
            <person name="Moy G.W."/>
            <person name="Vacquier V.D."/>
        </authorList>
    </citation>
    <scope>NUCLEOTIDE SEQUENCE [LARGE SCALE GENOMIC DNA]</scope>
    <source>
        <strain evidence="2 3">DSM 22694</strain>
    </source>
</reference>
<evidence type="ECO:0000313" key="3">
    <source>
        <dbReference type="Proteomes" id="UP000186110"/>
    </source>
</evidence>
<keyword evidence="1" id="KW-0472">Membrane</keyword>